<protein>
    <recommendedName>
        <fullName evidence="3">VCBS repeat-containing protein</fullName>
    </recommendedName>
</protein>
<sequence>MDIIMNKTVTGLVLLLISSANGFAEDYIVGSPKELLPYEDVQSFSMIDLNGDGVEELVFVTSDGVLKYSQMTALGSGFLNYDDLLRLRNKHYQMNITLSGNFSNTNLYVDSNGRIALLDNLRKQYECHTQTHLENGTIIAKSIKAEYSFSYVSDNYLVGKVKCVGGNFKQYEEKKFTAQRIN</sequence>
<name>A0A511QC79_9VIBR</name>
<dbReference type="AlphaFoldDB" id="A0A511QC79"/>
<dbReference type="Proteomes" id="UP000321922">
    <property type="component" value="Unassembled WGS sequence"/>
</dbReference>
<keyword evidence="2" id="KW-1185">Reference proteome</keyword>
<dbReference type="EMBL" id="BJXJ01000007">
    <property type="protein sequence ID" value="GEM74899.1"/>
    <property type="molecule type" value="Genomic_DNA"/>
</dbReference>
<proteinExistence type="predicted"/>
<organism evidence="1 2">
    <name type="scientific">Vibrio sagamiensis NBRC 104589</name>
    <dbReference type="NCBI Taxonomy" id="1219064"/>
    <lineage>
        <taxon>Bacteria</taxon>
        <taxon>Pseudomonadati</taxon>
        <taxon>Pseudomonadota</taxon>
        <taxon>Gammaproteobacteria</taxon>
        <taxon>Vibrionales</taxon>
        <taxon>Vibrionaceae</taxon>
        <taxon>Vibrio</taxon>
    </lineage>
</organism>
<evidence type="ECO:0000313" key="1">
    <source>
        <dbReference type="EMBL" id="GEM74899.1"/>
    </source>
</evidence>
<evidence type="ECO:0000313" key="2">
    <source>
        <dbReference type="Proteomes" id="UP000321922"/>
    </source>
</evidence>
<reference evidence="1 2" key="1">
    <citation type="submission" date="2019-07" db="EMBL/GenBank/DDBJ databases">
        <title>Whole genome shotgun sequence of Vibrio sagamiensis NBRC 104589.</title>
        <authorList>
            <person name="Hosoyama A."/>
            <person name="Uohara A."/>
            <person name="Ohji S."/>
            <person name="Ichikawa N."/>
        </authorList>
    </citation>
    <scope>NUCLEOTIDE SEQUENCE [LARGE SCALE GENOMIC DNA]</scope>
    <source>
        <strain evidence="1 2">NBRC 104589</strain>
    </source>
</reference>
<evidence type="ECO:0008006" key="3">
    <source>
        <dbReference type="Google" id="ProtNLM"/>
    </source>
</evidence>
<gene>
    <name evidence="1" type="ORF">VSA01S_10110</name>
</gene>
<comment type="caution">
    <text evidence="1">The sequence shown here is derived from an EMBL/GenBank/DDBJ whole genome shotgun (WGS) entry which is preliminary data.</text>
</comment>
<accession>A0A511QC79</accession>